<keyword evidence="1" id="KW-0812">Transmembrane</keyword>
<feature type="transmembrane region" description="Helical" evidence="1">
    <location>
        <begin position="7"/>
        <end position="23"/>
    </location>
</feature>
<dbReference type="EMBL" id="QEFB01000013">
    <property type="protein sequence ID" value="PWC06459.1"/>
    <property type="molecule type" value="Genomic_DNA"/>
</dbReference>
<name>A0A2U1TC42_9MICO</name>
<accession>A0A2U1TC42</accession>
<sequence>MYRTMEIVGFIAGFGGLIAWLITEHSVLLLVTMLGFLALILGIQLRLRARRALRRDTTAR</sequence>
<comment type="caution">
    <text evidence="2">The sequence shown here is derived from an EMBL/GenBank/DDBJ whole genome shotgun (WGS) entry which is preliminary data.</text>
</comment>
<proteinExistence type="predicted"/>
<keyword evidence="3" id="KW-1185">Reference proteome</keyword>
<keyword evidence="1" id="KW-0472">Membrane</keyword>
<organism evidence="2 3">
    <name type="scientific">Mycetocola zhujimingii</name>
    <dbReference type="NCBI Taxonomy" id="2079792"/>
    <lineage>
        <taxon>Bacteria</taxon>
        <taxon>Bacillati</taxon>
        <taxon>Actinomycetota</taxon>
        <taxon>Actinomycetes</taxon>
        <taxon>Micrococcales</taxon>
        <taxon>Microbacteriaceae</taxon>
        <taxon>Mycetocola</taxon>
    </lineage>
</organism>
<dbReference type="AlphaFoldDB" id="A0A2U1TC42"/>
<evidence type="ECO:0000313" key="2">
    <source>
        <dbReference type="EMBL" id="PWC06459.1"/>
    </source>
</evidence>
<gene>
    <name evidence="2" type="ORF">DF223_12790</name>
</gene>
<keyword evidence="1" id="KW-1133">Transmembrane helix</keyword>
<evidence type="ECO:0000313" key="3">
    <source>
        <dbReference type="Proteomes" id="UP000244962"/>
    </source>
</evidence>
<feature type="transmembrane region" description="Helical" evidence="1">
    <location>
        <begin position="29"/>
        <end position="47"/>
    </location>
</feature>
<evidence type="ECO:0000256" key="1">
    <source>
        <dbReference type="SAM" id="Phobius"/>
    </source>
</evidence>
<reference evidence="3" key="1">
    <citation type="submission" date="2018-04" db="EMBL/GenBank/DDBJ databases">
        <authorList>
            <person name="Liu S."/>
            <person name="Wang Z."/>
            <person name="Li J."/>
        </authorList>
    </citation>
    <scope>NUCLEOTIDE SEQUENCE [LARGE SCALE GENOMIC DNA]</scope>
    <source>
        <strain evidence="3">622</strain>
    </source>
</reference>
<dbReference type="Proteomes" id="UP000244962">
    <property type="component" value="Unassembled WGS sequence"/>
</dbReference>
<protein>
    <submittedName>
        <fullName evidence="2">Uncharacterized protein</fullName>
    </submittedName>
</protein>